<evidence type="ECO:0000313" key="2">
    <source>
        <dbReference type="Proteomes" id="UP000466794"/>
    </source>
</evidence>
<name>A0A7K1V8L5_9NOCA</name>
<protein>
    <submittedName>
        <fullName evidence="1">Uncharacterized protein</fullName>
    </submittedName>
</protein>
<keyword evidence="2" id="KW-1185">Reference proteome</keyword>
<accession>A0A7K1V8L5</accession>
<dbReference type="RefSeq" id="WP_157392357.1">
    <property type="nucleotide sequence ID" value="NZ_WRPP01000010.1"/>
</dbReference>
<dbReference type="Proteomes" id="UP000466794">
    <property type="component" value="Unassembled WGS sequence"/>
</dbReference>
<comment type="caution">
    <text evidence="1">The sequence shown here is derived from an EMBL/GenBank/DDBJ whole genome shotgun (WGS) entry which is preliminary data.</text>
</comment>
<sequence>MSTATHAAAGQPIDDTYQDAQISAIHVHWCDAESGYIARSDQHPGITNTDRWSSLAAMNGLLDIIRERIE</sequence>
<proteinExistence type="predicted"/>
<dbReference type="EMBL" id="WRPP01000010">
    <property type="protein sequence ID" value="MVU82799.1"/>
    <property type="molecule type" value="Genomic_DNA"/>
</dbReference>
<organism evidence="1 2">
    <name type="scientific">Nocardia terrae</name>
    <dbReference type="NCBI Taxonomy" id="2675851"/>
    <lineage>
        <taxon>Bacteria</taxon>
        <taxon>Bacillati</taxon>
        <taxon>Actinomycetota</taxon>
        <taxon>Actinomycetes</taxon>
        <taxon>Mycobacteriales</taxon>
        <taxon>Nocardiaceae</taxon>
        <taxon>Nocardia</taxon>
    </lineage>
</organism>
<gene>
    <name evidence="1" type="ORF">GPX89_36890</name>
</gene>
<dbReference type="AlphaFoldDB" id="A0A7K1V8L5"/>
<reference evidence="1 2" key="1">
    <citation type="submission" date="2019-12" db="EMBL/GenBank/DDBJ databases">
        <title>Nocardia sp. nov. ET3-3 isolated from soil.</title>
        <authorList>
            <person name="Kanchanasin P."/>
            <person name="Tanasupawat S."/>
            <person name="Yuki M."/>
            <person name="Kudo T."/>
        </authorList>
    </citation>
    <scope>NUCLEOTIDE SEQUENCE [LARGE SCALE GENOMIC DNA]</scope>
    <source>
        <strain evidence="1 2">ET3-3</strain>
    </source>
</reference>
<evidence type="ECO:0000313" key="1">
    <source>
        <dbReference type="EMBL" id="MVU82799.1"/>
    </source>
</evidence>